<evidence type="ECO:0000313" key="4">
    <source>
        <dbReference type="EMBL" id="UYV77223.1"/>
    </source>
</evidence>
<keyword evidence="3" id="KW-0677">Repeat</keyword>
<dbReference type="Pfam" id="PF13855">
    <property type="entry name" value="LRR_8"/>
    <property type="match status" value="1"/>
</dbReference>
<keyword evidence="1" id="KW-0433">Leucine-rich repeat</keyword>
<dbReference type="InterPro" id="IPR032675">
    <property type="entry name" value="LRR_dom_sf"/>
</dbReference>
<dbReference type="PROSITE" id="PS51450">
    <property type="entry name" value="LRR"/>
    <property type="match status" value="2"/>
</dbReference>
<evidence type="ECO:0000256" key="3">
    <source>
        <dbReference type="ARBA" id="ARBA00022737"/>
    </source>
</evidence>
<dbReference type="PANTHER" id="PTHR24373">
    <property type="entry name" value="SLIT RELATED LEUCINE-RICH REPEAT NEURONAL PROTEIN"/>
    <property type="match status" value="1"/>
</dbReference>
<accession>A0ABY6L7U1</accession>
<keyword evidence="5" id="KW-1185">Reference proteome</keyword>
<dbReference type="PANTHER" id="PTHR24373:SF385">
    <property type="entry name" value="GH01279P-RELATED"/>
    <property type="match status" value="1"/>
</dbReference>
<dbReference type="Gene3D" id="3.80.10.10">
    <property type="entry name" value="Ribonuclease Inhibitor"/>
    <property type="match status" value="1"/>
</dbReference>
<organism evidence="4 5">
    <name type="scientific">Cordylochernes scorpioides</name>
    <dbReference type="NCBI Taxonomy" id="51811"/>
    <lineage>
        <taxon>Eukaryota</taxon>
        <taxon>Metazoa</taxon>
        <taxon>Ecdysozoa</taxon>
        <taxon>Arthropoda</taxon>
        <taxon>Chelicerata</taxon>
        <taxon>Arachnida</taxon>
        <taxon>Pseudoscorpiones</taxon>
        <taxon>Cheliferoidea</taxon>
        <taxon>Chernetidae</taxon>
        <taxon>Cordylochernes</taxon>
    </lineage>
</organism>
<proteinExistence type="predicted"/>
<dbReference type="InterPro" id="IPR003591">
    <property type="entry name" value="Leu-rich_rpt_typical-subtyp"/>
</dbReference>
<dbReference type="Proteomes" id="UP001235939">
    <property type="component" value="Chromosome 15"/>
</dbReference>
<sequence length="336" mass="37498">MGSAAVCSRVCPSATAYVYLCRSRRVSLLEIQGMWLNLLAALWASPLVTATGEPGDLCPSPNQLSPCTCGGPATFILLSCDRIPDLGTLRRSFQAYFPRRQLGKLSLINSEFASLDRTTLHVSFEFIEVHKTNLRSIETGSFDSSIERLRRLEITHNNLEKFPFKDFKSFPNLESLILRYNELKSIPDEALSGHSRLQKIDLSFNKISYIGSNAFKNMGALESLDLRYNKLAVVNNLAFSSSWYSPKYAIDLSNNRIIKMADDAFHSVLPSVLNLTSNNLKDLSERQFGPMMNGMAERGSGLLMLAKNDDDDIAVSCLIIRYKIISGKIPKSRDHG</sequence>
<dbReference type="SMART" id="SM00369">
    <property type="entry name" value="LRR_TYP"/>
    <property type="match status" value="5"/>
</dbReference>
<gene>
    <name evidence="4" type="ORF">LAZ67_15000170</name>
</gene>
<dbReference type="InterPro" id="IPR001611">
    <property type="entry name" value="Leu-rich_rpt"/>
</dbReference>
<evidence type="ECO:0000256" key="2">
    <source>
        <dbReference type="ARBA" id="ARBA00022729"/>
    </source>
</evidence>
<dbReference type="EMBL" id="CP092877">
    <property type="protein sequence ID" value="UYV77223.1"/>
    <property type="molecule type" value="Genomic_DNA"/>
</dbReference>
<keyword evidence="2" id="KW-0732">Signal</keyword>
<evidence type="ECO:0000313" key="5">
    <source>
        <dbReference type="Proteomes" id="UP001235939"/>
    </source>
</evidence>
<reference evidence="4 5" key="1">
    <citation type="submission" date="2022-01" db="EMBL/GenBank/DDBJ databases">
        <title>A chromosomal length assembly of Cordylochernes scorpioides.</title>
        <authorList>
            <person name="Zeh D."/>
            <person name="Zeh J."/>
        </authorList>
    </citation>
    <scope>NUCLEOTIDE SEQUENCE [LARGE SCALE GENOMIC DNA]</scope>
    <source>
        <strain evidence="4">IN4F17</strain>
        <tissue evidence="4">Whole Body</tissue>
    </source>
</reference>
<dbReference type="SUPFAM" id="SSF52058">
    <property type="entry name" value="L domain-like"/>
    <property type="match status" value="1"/>
</dbReference>
<dbReference type="InterPro" id="IPR050328">
    <property type="entry name" value="Dev_Immune_Receptor"/>
</dbReference>
<protein>
    <submittedName>
        <fullName evidence="4">Uncharacterized protein</fullName>
    </submittedName>
</protein>
<evidence type="ECO:0000256" key="1">
    <source>
        <dbReference type="ARBA" id="ARBA00022614"/>
    </source>
</evidence>
<name>A0ABY6L7U1_9ARAC</name>